<dbReference type="Pfam" id="PF09345">
    <property type="entry name" value="SiaC"/>
    <property type="match status" value="1"/>
</dbReference>
<dbReference type="InterPro" id="IPR018530">
    <property type="entry name" value="SiaC"/>
</dbReference>
<keyword evidence="2" id="KW-0449">Lipoprotein</keyword>
<dbReference type="Proteomes" id="UP000031637">
    <property type="component" value="Chromosome"/>
</dbReference>
<accession>W0SEE5</accession>
<name>W0SEE5_9PROT</name>
<proteinExistence type="predicted"/>
<reference evidence="2 3" key="1">
    <citation type="journal article" date="2014" name="Syst. Appl. Microbiol.">
        <title>Complete genomes of freshwater sulfur oxidizers Sulfuricella denitrificans skB26 and Sulfuritalea hydrogenivorans sk43H: genetic insights into the sulfur oxidation pathway of betaproteobacteria.</title>
        <authorList>
            <person name="Watanabe T."/>
            <person name="Kojima H."/>
            <person name="Fukui M."/>
        </authorList>
    </citation>
    <scope>NUCLEOTIDE SEQUENCE [LARGE SCALE GENOMIC DNA]</scope>
    <source>
        <strain evidence="2">DSM22779</strain>
    </source>
</reference>
<organism evidence="2 3">
    <name type="scientific">Sulfuritalea hydrogenivorans sk43H</name>
    <dbReference type="NCBI Taxonomy" id="1223802"/>
    <lineage>
        <taxon>Bacteria</taxon>
        <taxon>Pseudomonadati</taxon>
        <taxon>Pseudomonadota</taxon>
        <taxon>Betaproteobacteria</taxon>
        <taxon>Nitrosomonadales</taxon>
        <taxon>Sterolibacteriaceae</taxon>
        <taxon>Sulfuritalea</taxon>
    </lineage>
</organism>
<protein>
    <submittedName>
        <fullName evidence="2">Putative lipoprotein</fullName>
    </submittedName>
</protein>
<dbReference type="HOGENOM" id="CLU_129198_0_0_4"/>
<dbReference type="AlphaFoldDB" id="W0SEE5"/>
<sequence>MEDLHIPASNETPEIRFEFSRHRLSMHGESYPENAMSFYGPVRASLQSYLDQVPADSRIEVGIGLRYFNSSSTKLIRALVGMLDKAAENGPSISVDWLHDEDDDMMLEFGIDLKEEHRSLKFSTVVVEPA</sequence>
<dbReference type="STRING" id="1223802.SUTH_01350"/>
<dbReference type="EMBL" id="AP012547">
    <property type="protein sequence ID" value="BAO29150.1"/>
    <property type="molecule type" value="Genomic_DNA"/>
</dbReference>
<evidence type="ECO:0000313" key="2">
    <source>
        <dbReference type="EMBL" id="BAO29150.1"/>
    </source>
</evidence>
<keyword evidence="3" id="KW-1185">Reference proteome</keyword>
<evidence type="ECO:0000313" key="3">
    <source>
        <dbReference type="Proteomes" id="UP000031637"/>
    </source>
</evidence>
<evidence type="ECO:0000259" key="1">
    <source>
        <dbReference type="Pfam" id="PF09345"/>
    </source>
</evidence>
<dbReference type="KEGG" id="shd:SUTH_01350"/>
<gene>
    <name evidence="2" type="ORF">SUTH_01350</name>
</gene>
<dbReference type="RefSeq" id="WP_041098084.1">
    <property type="nucleotide sequence ID" value="NZ_AP012547.1"/>
</dbReference>
<dbReference type="OrthoDB" id="5297629at2"/>
<feature type="domain" description="SiaC family regulatory phosphoprotein" evidence="1">
    <location>
        <begin position="6"/>
        <end position="125"/>
    </location>
</feature>